<keyword evidence="4" id="KW-1185">Reference proteome</keyword>
<organism evidence="2 3">
    <name type="scientific">Synechococcus phage ACG-2014b</name>
    <dbReference type="NCBI Taxonomy" id="1493508"/>
    <lineage>
        <taxon>Viruses</taxon>
        <taxon>Duplodnaviria</taxon>
        <taxon>Heunggongvirae</taxon>
        <taxon>Uroviricota</taxon>
        <taxon>Caudoviricetes</taxon>
        <taxon>Pantevenvirales</taxon>
        <taxon>Kyanoviridae</taxon>
        <taxon>Nereusvirus</taxon>
        <taxon>Nereusvirus tusconc4</taxon>
    </lineage>
</organism>
<proteinExistence type="predicted"/>
<sequence>MRYRNPAGREYYFPESISREEALERMAQYAKKAEQNERSGQQLFDDMFGG</sequence>
<name>A0A0E3F2C1_9CAUD</name>
<dbReference type="Proteomes" id="UP000185335">
    <property type="component" value="Segment"/>
</dbReference>
<dbReference type="EMBL" id="KJ019049">
    <property type="protein sequence ID" value="AIX19300.1"/>
    <property type="molecule type" value="Genomic_DNA"/>
</dbReference>
<dbReference type="RefSeq" id="YP_009140628.1">
    <property type="nucleotide sequence ID" value="NC_027130.1"/>
</dbReference>
<evidence type="ECO:0000313" key="4">
    <source>
        <dbReference type="Proteomes" id="UP000185335"/>
    </source>
</evidence>
<evidence type="ECO:0000313" key="2">
    <source>
        <dbReference type="EMBL" id="AIX19300.1"/>
    </source>
</evidence>
<dbReference type="KEGG" id="vg:24405204"/>
<evidence type="ECO:0000313" key="1">
    <source>
        <dbReference type="EMBL" id="AIX17282.1"/>
    </source>
</evidence>
<dbReference type="OrthoDB" id="27067at10239"/>
<evidence type="ECO:0000313" key="3">
    <source>
        <dbReference type="Proteomes" id="UP000185334"/>
    </source>
</evidence>
<accession>A0A0E3F2C1</accession>
<dbReference type="EMBL" id="KJ019040">
    <property type="protein sequence ID" value="AIX17282.1"/>
    <property type="molecule type" value="Genomic_DNA"/>
</dbReference>
<protein>
    <submittedName>
        <fullName evidence="2">Uncharacterized protein</fullName>
    </submittedName>
</protein>
<dbReference type="Proteomes" id="UP000185334">
    <property type="component" value="Segment"/>
</dbReference>
<reference evidence="3 4" key="1">
    <citation type="submission" date="2013-12" db="EMBL/GenBank/DDBJ databases">
        <title>Ecological redundancy of diverse viral populations within a natural community.</title>
        <authorList>
            <person name="Gregory A.C."/>
            <person name="LaButti K."/>
            <person name="Copeland A."/>
            <person name="Woyke T."/>
            <person name="Sullivan M.B."/>
        </authorList>
    </citation>
    <scope>NUCLEOTIDE SEQUENCE [LARGE SCALE GENOMIC DNA]</scope>
    <source>
        <strain evidence="1">Syn7803C61</strain>
        <strain evidence="2">Syn7803C76</strain>
    </source>
</reference>
<gene>
    <name evidence="1" type="ORF">Syn7803C61_60</name>
    <name evidence="2" type="ORF">Syn7803C76_60</name>
</gene>